<dbReference type="FunFam" id="1.10.20.140:FF:000001">
    <property type="entry name" value="tRNA dimethylallyltransferase"/>
    <property type="match status" value="1"/>
</dbReference>
<evidence type="ECO:0000256" key="1">
    <source>
        <dbReference type="ARBA" id="ARBA00001946"/>
    </source>
</evidence>
<keyword evidence="5" id="KW-0819">tRNA processing</keyword>
<proteinExistence type="inferred from homology"/>
<gene>
    <name evidence="10" type="ORF">UFOPK4209_00806</name>
</gene>
<dbReference type="Pfam" id="PF01715">
    <property type="entry name" value="IPPT"/>
    <property type="match status" value="1"/>
</dbReference>
<dbReference type="NCBIfam" id="TIGR00174">
    <property type="entry name" value="miaA"/>
    <property type="match status" value="1"/>
</dbReference>
<evidence type="ECO:0000256" key="5">
    <source>
        <dbReference type="ARBA" id="ARBA00022694"/>
    </source>
</evidence>
<dbReference type="InterPro" id="IPR027417">
    <property type="entry name" value="P-loop_NTPase"/>
</dbReference>
<evidence type="ECO:0000256" key="2">
    <source>
        <dbReference type="ARBA" id="ARBA00005842"/>
    </source>
</evidence>
<comment type="catalytic activity">
    <reaction evidence="9">
        <text>adenosine(37) in tRNA + dimethylallyl diphosphate = N(6)-dimethylallyladenosine(37) in tRNA + diphosphate</text>
        <dbReference type="Rhea" id="RHEA:26482"/>
        <dbReference type="Rhea" id="RHEA-COMP:10162"/>
        <dbReference type="Rhea" id="RHEA-COMP:10375"/>
        <dbReference type="ChEBI" id="CHEBI:33019"/>
        <dbReference type="ChEBI" id="CHEBI:57623"/>
        <dbReference type="ChEBI" id="CHEBI:74411"/>
        <dbReference type="ChEBI" id="CHEBI:74415"/>
        <dbReference type="EC" id="2.5.1.75"/>
    </reaction>
</comment>
<dbReference type="HAMAP" id="MF_00185">
    <property type="entry name" value="IPP_trans"/>
    <property type="match status" value="1"/>
</dbReference>
<evidence type="ECO:0000256" key="7">
    <source>
        <dbReference type="ARBA" id="ARBA00022840"/>
    </source>
</evidence>
<sequence length="299" mass="33033">MALIVICGATASGKSGLSIALAKEISAEIINADSMQLYRGMDIGTAKLTVAEREEIPHHLLDILDVTEDANVASYQQLARTKIDELQNAGKNVIIVGGTGLYIKAIIDELNFPDRDIQVRDRIDKEATELGAGEMHKRLQLLDPIAAAKIPANNLRRVVRALEVIELTGAPFTAQLPREDVDHYQGVRQFGLVMDRSNLDARISKRVDQMWEVGFVAEVQQLISTGITSGKTAQAALGYKQIINALADGSSLELAKEETKRATRQYARRQETWFSRDSRIKWLAPESTSSQLEKILVLL</sequence>
<dbReference type="InterPro" id="IPR039657">
    <property type="entry name" value="Dimethylallyltransferase"/>
</dbReference>
<accession>A0A6J7SEW9</accession>
<keyword evidence="6" id="KW-0547">Nucleotide-binding</keyword>
<evidence type="ECO:0000256" key="4">
    <source>
        <dbReference type="ARBA" id="ARBA00022679"/>
    </source>
</evidence>
<dbReference type="GO" id="GO:0052381">
    <property type="term" value="F:tRNA dimethylallyltransferase activity"/>
    <property type="evidence" value="ECO:0007669"/>
    <property type="project" value="UniProtKB-EC"/>
</dbReference>
<dbReference type="Gene3D" id="1.10.20.140">
    <property type="match status" value="1"/>
</dbReference>
<dbReference type="AlphaFoldDB" id="A0A6J7SEW9"/>
<organism evidence="10">
    <name type="scientific">freshwater metagenome</name>
    <dbReference type="NCBI Taxonomy" id="449393"/>
    <lineage>
        <taxon>unclassified sequences</taxon>
        <taxon>metagenomes</taxon>
        <taxon>ecological metagenomes</taxon>
    </lineage>
</organism>
<keyword evidence="8" id="KW-0460">Magnesium</keyword>
<evidence type="ECO:0000256" key="9">
    <source>
        <dbReference type="ARBA" id="ARBA00049563"/>
    </source>
</evidence>
<protein>
    <recommendedName>
        <fullName evidence="3">tRNA dimethylallyltransferase</fullName>
        <ecNumber evidence="3">2.5.1.75</ecNumber>
    </recommendedName>
</protein>
<dbReference type="PANTHER" id="PTHR11088:SF60">
    <property type="entry name" value="TRNA DIMETHYLALLYLTRANSFERASE"/>
    <property type="match status" value="1"/>
</dbReference>
<dbReference type="GO" id="GO:0005524">
    <property type="term" value="F:ATP binding"/>
    <property type="evidence" value="ECO:0007669"/>
    <property type="project" value="UniProtKB-KW"/>
</dbReference>
<dbReference type="PANTHER" id="PTHR11088">
    <property type="entry name" value="TRNA DIMETHYLALLYLTRANSFERASE"/>
    <property type="match status" value="1"/>
</dbReference>
<evidence type="ECO:0000256" key="8">
    <source>
        <dbReference type="ARBA" id="ARBA00022842"/>
    </source>
</evidence>
<dbReference type="Gene3D" id="3.40.50.300">
    <property type="entry name" value="P-loop containing nucleotide triphosphate hydrolases"/>
    <property type="match status" value="1"/>
</dbReference>
<dbReference type="EC" id="2.5.1.75" evidence="3"/>
<keyword evidence="4" id="KW-0808">Transferase</keyword>
<evidence type="ECO:0000313" key="10">
    <source>
        <dbReference type="EMBL" id="CAB5038940.1"/>
    </source>
</evidence>
<comment type="similarity">
    <text evidence="2">Belongs to the IPP transferase family.</text>
</comment>
<reference evidence="10" key="1">
    <citation type="submission" date="2020-05" db="EMBL/GenBank/DDBJ databases">
        <authorList>
            <person name="Chiriac C."/>
            <person name="Salcher M."/>
            <person name="Ghai R."/>
            <person name="Kavagutti S V."/>
        </authorList>
    </citation>
    <scope>NUCLEOTIDE SEQUENCE</scope>
</reference>
<keyword evidence="7" id="KW-0067">ATP-binding</keyword>
<evidence type="ECO:0000256" key="6">
    <source>
        <dbReference type="ARBA" id="ARBA00022741"/>
    </source>
</evidence>
<comment type="cofactor">
    <cofactor evidence="1">
        <name>Mg(2+)</name>
        <dbReference type="ChEBI" id="CHEBI:18420"/>
    </cofactor>
</comment>
<dbReference type="EMBL" id="CAFBPY010000124">
    <property type="protein sequence ID" value="CAB5038940.1"/>
    <property type="molecule type" value="Genomic_DNA"/>
</dbReference>
<dbReference type="GO" id="GO:0006400">
    <property type="term" value="P:tRNA modification"/>
    <property type="evidence" value="ECO:0007669"/>
    <property type="project" value="TreeGrafter"/>
</dbReference>
<evidence type="ECO:0000256" key="3">
    <source>
        <dbReference type="ARBA" id="ARBA00012665"/>
    </source>
</evidence>
<dbReference type="InterPro" id="IPR018022">
    <property type="entry name" value="IPT"/>
</dbReference>
<name>A0A6J7SEW9_9ZZZZ</name>
<dbReference type="SUPFAM" id="SSF52540">
    <property type="entry name" value="P-loop containing nucleoside triphosphate hydrolases"/>
    <property type="match status" value="1"/>
</dbReference>